<dbReference type="PATRIC" id="fig|1107882.3.peg.4976"/>
<reference evidence="2 3" key="1">
    <citation type="journal article" date="2012" name="J. Bacteriol.">
        <title>Draft Genome Sequence of Mesorhizobium alhagi CCNWXJ12-2T, a Novel Salt-Resistant Species Isolated from the Desert of Northwestern China.</title>
        <authorList>
            <person name="Zhou M."/>
            <person name="Chen W."/>
            <person name="Chen H."/>
            <person name="Wei G."/>
        </authorList>
    </citation>
    <scope>NUCLEOTIDE SEQUENCE [LARGE SCALE GENOMIC DNA]</scope>
    <source>
        <strain evidence="2 3">CCNWXJ12-2</strain>
    </source>
</reference>
<dbReference type="Pfam" id="PF10074">
    <property type="entry name" value="RovC_DNA-bd"/>
    <property type="match status" value="1"/>
</dbReference>
<dbReference type="InterPro" id="IPR018754">
    <property type="entry name" value="RovC-like_DNA-bd"/>
</dbReference>
<accession>H0HY51</accession>
<dbReference type="EMBL" id="AHAM01000215">
    <property type="protein sequence ID" value="EHK54333.1"/>
    <property type="molecule type" value="Genomic_DNA"/>
</dbReference>
<name>H0HY51_9HYPH</name>
<evidence type="ECO:0000259" key="1">
    <source>
        <dbReference type="Pfam" id="PF10074"/>
    </source>
</evidence>
<evidence type="ECO:0000313" key="3">
    <source>
        <dbReference type="Proteomes" id="UP000003250"/>
    </source>
</evidence>
<sequence length="204" mass="22787">MSRGSSPSNGGCDFVADPGNSALIQPIFWTPQTDPATLPFTTGPRPAGDISVRVDDLRAHAITDHDAAMIRLALRGEPYDVALADVDNIRPLGAFVIFDELTLDRLTAIERLWHAMFGKRVPPDPRMTPQRRQRARQMLRAVDARQAGATYRAVAAHLFPHHENDAATWVGSSTRETTIRLARDGMKLVRGGYRMLLRRPRRDR</sequence>
<gene>
    <name evidence="2" type="ORF">MAXJ12_25648</name>
</gene>
<feature type="domain" description="T6SS Transcription factor RovC-like DNA binding" evidence="1">
    <location>
        <begin position="98"/>
        <end position="198"/>
    </location>
</feature>
<keyword evidence="3" id="KW-1185">Reference proteome</keyword>
<dbReference type="AlphaFoldDB" id="H0HY51"/>
<organism evidence="2 3">
    <name type="scientific">Mesorhizobium alhagi CCNWXJ12-2</name>
    <dbReference type="NCBI Taxonomy" id="1107882"/>
    <lineage>
        <taxon>Bacteria</taxon>
        <taxon>Pseudomonadati</taxon>
        <taxon>Pseudomonadota</taxon>
        <taxon>Alphaproteobacteria</taxon>
        <taxon>Hyphomicrobiales</taxon>
        <taxon>Phyllobacteriaceae</taxon>
        <taxon>Allomesorhizobium</taxon>
    </lineage>
</organism>
<protein>
    <recommendedName>
        <fullName evidence="1">T6SS Transcription factor RovC-like DNA binding domain-containing protein</fullName>
    </recommendedName>
</protein>
<proteinExistence type="predicted"/>
<evidence type="ECO:0000313" key="2">
    <source>
        <dbReference type="EMBL" id="EHK54333.1"/>
    </source>
</evidence>
<dbReference type="Proteomes" id="UP000003250">
    <property type="component" value="Unassembled WGS sequence"/>
</dbReference>